<feature type="domain" description="OLD protein-like TOPRIM" evidence="2">
    <location>
        <begin position="528"/>
        <end position="591"/>
    </location>
</feature>
<keyword evidence="4" id="KW-1185">Reference proteome</keyword>
<keyword evidence="3" id="KW-0378">Hydrolase</keyword>
<evidence type="ECO:0000313" key="4">
    <source>
        <dbReference type="Proteomes" id="UP001147148"/>
    </source>
</evidence>
<dbReference type="CDD" id="cd01026">
    <property type="entry name" value="TOPRIM_OLD"/>
    <property type="match status" value="1"/>
</dbReference>
<sequence>MYLKSLKLTNFRKFRDGENVLEIAHESNKYEEPSKLNVSKNTTMIVGRNNSGKTTVLGLLSKLSQSKSGSTSLFNVHDFNLNYLKSIYDKIIVGSTEYELPTIKFQLEVGIDDLEHNSLAYLEEILLIKDIGKAGSFKIDILYQALNEVKLRTEFDSIYSLYEKQPVRNLENIEKELYEKLKEKSLKECIEYCDEHSEREETNKKGYQYIKFQKEELFRKYLTILSNATYELAFFPEGSDDKADNFSLSNLLDVKMVKANNINGENCLSKAYNKIIKSFLSNNQRGIDQLLEDINFETKSLIDTNYTQRLNGVVQKIESSKNLEMNLISAIKMDDILKNAVTYEYLENENYIPENQFGLGYTNLMVIIAELVEYIDMYKEQNYTDKINLICIEEPETYMHPQMQELFITNIEEAINTLYDSKDFSDFRENIHKINYQLLISTHSPHILNSKIHQGNKLDNINYLTHTNTSESTGKIIPLKDDKIIGQEIKKRDKKSTENSNEAFVEVTDFQSLTYIKKHMRVETSNIMFSDAVVIVEGPTEEAYLKYLISQDSRLKKLYITVLCINGAYGKVYFKLLKLMHIPTILYTDIDFNRTDEAKKGGYEQLKDLSSELLKDSAKLTTNSTLKYFLDEKNDQCAKVLHTTNQQLLELKTDYYKDQSKDEQYFMYDFDSLFVITQGKVHDSYATSLEEAILLTNAETESKYLNELLRKMMPHIYKEAAGGTKESEADLKEKAFYFQIKIGSSSNKTKFMNQILFDLITKDNKKIDIPIYIKLGLDILAHKLGVEGGV</sequence>
<dbReference type="Gene3D" id="3.40.50.300">
    <property type="entry name" value="P-loop containing nucleotide triphosphate hydrolases"/>
    <property type="match status" value="1"/>
</dbReference>
<comment type="caution">
    <text evidence="3">The sequence shown here is derived from an EMBL/GenBank/DDBJ whole genome shotgun (WGS) entry which is preliminary data.</text>
</comment>
<dbReference type="PANTHER" id="PTHR43581">
    <property type="entry name" value="ATP/GTP PHOSPHATASE"/>
    <property type="match status" value="1"/>
</dbReference>
<dbReference type="SUPFAM" id="SSF52540">
    <property type="entry name" value="P-loop containing nucleoside triphosphate hydrolases"/>
    <property type="match status" value="1"/>
</dbReference>
<accession>A0ABT5X1W3</accession>
<evidence type="ECO:0000259" key="1">
    <source>
        <dbReference type="Pfam" id="PF13175"/>
    </source>
</evidence>
<dbReference type="RefSeq" id="WP_275471498.1">
    <property type="nucleotide sequence ID" value="NZ_JAPDSH010000004.1"/>
</dbReference>
<gene>
    <name evidence="3" type="ORF">OL233_06335</name>
</gene>
<dbReference type="InterPro" id="IPR051396">
    <property type="entry name" value="Bact_Antivir_Def_Nuclease"/>
</dbReference>
<keyword evidence="3" id="KW-0255">Endonuclease</keyword>
<dbReference type="InterPro" id="IPR027417">
    <property type="entry name" value="P-loop_NTPase"/>
</dbReference>
<reference evidence="3" key="1">
    <citation type="submission" date="2022-10" db="EMBL/GenBank/DDBJ databases">
        <title>Vagococcus sp. isolated from poultry meat.</title>
        <authorList>
            <person name="Johansson P."/>
            <person name="Bjorkroth J."/>
        </authorList>
    </citation>
    <scope>NUCLEOTIDE SEQUENCE</scope>
    <source>
        <strain evidence="3">PNs007</strain>
    </source>
</reference>
<dbReference type="InterPro" id="IPR041685">
    <property type="entry name" value="AAA_GajA/Old/RecF-like"/>
</dbReference>
<dbReference type="EMBL" id="JAPDSH010000004">
    <property type="protein sequence ID" value="MDF0479907.1"/>
    <property type="molecule type" value="Genomic_DNA"/>
</dbReference>
<organism evidence="3 4">
    <name type="scientific">Vagococcus proximus</name>
    <dbReference type="NCBI Taxonomy" id="2991417"/>
    <lineage>
        <taxon>Bacteria</taxon>
        <taxon>Bacillati</taxon>
        <taxon>Bacillota</taxon>
        <taxon>Bacilli</taxon>
        <taxon>Lactobacillales</taxon>
        <taxon>Enterococcaceae</taxon>
        <taxon>Vagococcus</taxon>
    </lineage>
</organism>
<dbReference type="Pfam" id="PF20469">
    <property type="entry name" value="OLD-like_TOPRIM"/>
    <property type="match status" value="1"/>
</dbReference>
<keyword evidence="3" id="KW-0540">Nuclease</keyword>
<evidence type="ECO:0000313" key="3">
    <source>
        <dbReference type="EMBL" id="MDF0479907.1"/>
    </source>
</evidence>
<dbReference type="GO" id="GO:0004519">
    <property type="term" value="F:endonuclease activity"/>
    <property type="evidence" value="ECO:0007669"/>
    <property type="project" value="UniProtKB-KW"/>
</dbReference>
<dbReference type="Proteomes" id="UP001147148">
    <property type="component" value="Unassembled WGS sequence"/>
</dbReference>
<evidence type="ECO:0000259" key="2">
    <source>
        <dbReference type="Pfam" id="PF20469"/>
    </source>
</evidence>
<protein>
    <submittedName>
        <fullName evidence="3">ATP-dependent endonuclease</fullName>
    </submittedName>
</protein>
<proteinExistence type="predicted"/>
<dbReference type="Pfam" id="PF13175">
    <property type="entry name" value="AAA_15"/>
    <property type="match status" value="1"/>
</dbReference>
<dbReference type="InterPro" id="IPR034139">
    <property type="entry name" value="TOPRIM_OLD"/>
</dbReference>
<feature type="domain" description="Endonuclease GajA/Old nuclease/RecF-like AAA" evidence="1">
    <location>
        <begin position="1"/>
        <end position="447"/>
    </location>
</feature>
<dbReference type="PANTHER" id="PTHR43581:SF4">
    <property type="entry name" value="ATP_GTP PHOSPHATASE"/>
    <property type="match status" value="1"/>
</dbReference>
<name>A0ABT5X1W3_9ENTE</name>